<sequence length="76" mass="8593">MNASSDEDNFLYELKIEVEAEISLVEASRPEEEAELPVTDWLFDPTEAEREQVALRGLLDAVEALEEDSIPDDRQA</sequence>
<dbReference type="Proteomes" id="UP000198683">
    <property type="component" value="Unassembled WGS sequence"/>
</dbReference>
<gene>
    <name evidence="1" type="ORF">SAMN05421874_120118</name>
</gene>
<protein>
    <submittedName>
        <fullName evidence="1">Uncharacterized protein</fullName>
    </submittedName>
</protein>
<name>A0A1G9JLL0_9ACTN</name>
<keyword evidence="2" id="KW-1185">Reference proteome</keyword>
<dbReference type="RefSeq" id="WP_143022223.1">
    <property type="nucleotide sequence ID" value="NZ_FNFB01000020.1"/>
</dbReference>
<accession>A0A1G9JLL0</accession>
<proteinExistence type="predicted"/>
<reference evidence="1 2" key="1">
    <citation type="submission" date="2016-10" db="EMBL/GenBank/DDBJ databases">
        <authorList>
            <person name="de Groot N.N."/>
        </authorList>
    </citation>
    <scope>NUCLEOTIDE SEQUENCE [LARGE SCALE GENOMIC DNA]</scope>
    <source>
        <strain evidence="1 2">CGMCC 4.5681</strain>
    </source>
</reference>
<dbReference type="EMBL" id="FNFB01000020">
    <property type="protein sequence ID" value="SDL38321.1"/>
    <property type="molecule type" value="Genomic_DNA"/>
</dbReference>
<evidence type="ECO:0000313" key="1">
    <source>
        <dbReference type="EMBL" id="SDL38321.1"/>
    </source>
</evidence>
<dbReference type="STRING" id="683260.SAMN05421874_120118"/>
<organism evidence="1 2">
    <name type="scientific">Nonomuraea maritima</name>
    <dbReference type="NCBI Taxonomy" id="683260"/>
    <lineage>
        <taxon>Bacteria</taxon>
        <taxon>Bacillati</taxon>
        <taxon>Actinomycetota</taxon>
        <taxon>Actinomycetes</taxon>
        <taxon>Streptosporangiales</taxon>
        <taxon>Streptosporangiaceae</taxon>
        <taxon>Nonomuraea</taxon>
    </lineage>
</organism>
<evidence type="ECO:0000313" key="2">
    <source>
        <dbReference type="Proteomes" id="UP000198683"/>
    </source>
</evidence>
<dbReference type="AlphaFoldDB" id="A0A1G9JLL0"/>
<dbReference type="OrthoDB" id="3392539at2"/>